<comment type="caution">
    <text evidence="2">The sequence shown here is derived from an EMBL/GenBank/DDBJ whole genome shotgun (WGS) entry which is preliminary data.</text>
</comment>
<dbReference type="SUPFAM" id="SSF56112">
    <property type="entry name" value="Protein kinase-like (PK-like)"/>
    <property type="match status" value="1"/>
</dbReference>
<evidence type="ECO:0000313" key="3">
    <source>
        <dbReference type="Proteomes" id="UP001311915"/>
    </source>
</evidence>
<dbReference type="EMBL" id="JAWPEI010000002">
    <property type="protein sequence ID" value="KAK4734176.1"/>
    <property type="molecule type" value="Genomic_DNA"/>
</dbReference>
<dbReference type="Proteomes" id="UP001311915">
    <property type="component" value="Unassembled WGS sequence"/>
</dbReference>
<feature type="signal peptide" evidence="1">
    <location>
        <begin position="1"/>
        <end position="17"/>
    </location>
</feature>
<gene>
    <name evidence="2" type="ORF">R3W88_008437</name>
</gene>
<evidence type="ECO:0000313" key="2">
    <source>
        <dbReference type="EMBL" id="KAK4734176.1"/>
    </source>
</evidence>
<reference evidence="2 3" key="1">
    <citation type="submission" date="2023-10" db="EMBL/GenBank/DDBJ databases">
        <title>Genome-Wide Identification Analysis in wild type Solanum Pinnatisectum Reveals Some Genes Defensing Phytophthora Infestans.</title>
        <authorList>
            <person name="Sun C."/>
        </authorList>
    </citation>
    <scope>NUCLEOTIDE SEQUENCE [LARGE SCALE GENOMIC DNA]</scope>
    <source>
        <strain evidence="2">LQN</strain>
        <tissue evidence="2">Leaf</tissue>
    </source>
</reference>
<keyword evidence="1" id="KW-0732">Signal</keyword>
<proteinExistence type="predicted"/>
<dbReference type="Gene3D" id="3.30.200.20">
    <property type="entry name" value="Phosphorylase Kinase, domain 1"/>
    <property type="match status" value="1"/>
</dbReference>
<dbReference type="InterPro" id="IPR011009">
    <property type="entry name" value="Kinase-like_dom_sf"/>
</dbReference>
<sequence>MSKKQLTLLTFLLWTEALVSDCRWKKEWTCFSSLISELALSTIFLVNEPEINQSINSQGALLQGTNVIGYDSSDLAGATNNFPVANKIGHGGFGSAYKGVVENGVEITVKMSHPETTPLTLTRDLGLLMTPS</sequence>
<evidence type="ECO:0000256" key="1">
    <source>
        <dbReference type="SAM" id="SignalP"/>
    </source>
</evidence>
<name>A0AAV9M8K8_9SOLN</name>
<protein>
    <submittedName>
        <fullName evidence="2">Uncharacterized protein</fullName>
    </submittedName>
</protein>
<keyword evidence="3" id="KW-1185">Reference proteome</keyword>
<feature type="chain" id="PRO_5043586504" evidence="1">
    <location>
        <begin position="18"/>
        <end position="132"/>
    </location>
</feature>
<accession>A0AAV9M8K8</accession>
<dbReference type="AlphaFoldDB" id="A0AAV9M8K8"/>
<organism evidence="2 3">
    <name type="scientific">Solanum pinnatisectum</name>
    <name type="common">tansyleaf nightshade</name>
    <dbReference type="NCBI Taxonomy" id="50273"/>
    <lineage>
        <taxon>Eukaryota</taxon>
        <taxon>Viridiplantae</taxon>
        <taxon>Streptophyta</taxon>
        <taxon>Embryophyta</taxon>
        <taxon>Tracheophyta</taxon>
        <taxon>Spermatophyta</taxon>
        <taxon>Magnoliopsida</taxon>
        <taxon>eudicotyledons</taxon>
        <taxon>Gunneridae</taxon>
        <taxon>Pentapetalae</taxon>
        <taxon>asterids</taxon>
        <taxon>lamiids</taxon>
        <taxon>Solanales</taxon>
        <taxon>Solanaceae</taxon>
        <taxon>Solanoideae</taxon>
        <taxon>Solaneae</taxon>
        <taxon>Solanum</taxon>
    </lineage>
</organism>